<feature type="compositionally biased region" description="Acidic residues" evidence="2">
    <location>
        <begin position="739"/>
        <end position="750"/>
    </location>
</feature>
<proteinExistence type="inferred from homology"/>
<keyword evidence="4" id="KW-1185">Reference proteome</keyword>
<accession>A0A0N4ZTG3</accession>
<sequence>MVKIKKKSLTLKKNKTEINIEISNNLVIKHKVDTKWYENEFDDRATDENDLLKGEELKKITDEANKLWKNDCDIYNKKKNNATTSVAWMETVLSKGTFTDKVSAMQLNIRKSPVHSINHLNGLVQICEKKKLRNLFISVKLLKDIFLVDLLPSDRKLIPFSKRPLANLRKLSDNNENLMSKRLILWKFESDLKDIYYRFLKVLDSCSSVTVDNIANQSSALLMDLLMERPERESEILAFIVNQLGNPHKKSAAYIIKLLKKLIEKHPTMKEVVIREVELLLFRKNIPLRTQQYAVGFLTQIYLNVVEKNVAKQLLSIYFALIKMLLGKKNTECKLMDLIIVGVYRMIPFAKDRINELANEIESLYKLIAVAKYSISLRILRIVFKSSLITGVISEQFYSSLYRFMLRDHSAKYQKDLFALIFGAVKNDSVFERQRAFIKRLYQIALVGLPELAAESLYTVGRLVESNKKLVILSKEINSGALKVEDVKTDIEEMDEEETYYDYDIDASGNIVKLEAQVDQSVIISSKVINTKLIEDESLKVTKYFNPLNNTPHYSKADQACDVELFYLRKHYHPVVADFASKLINGKKIFYDSDFKEDLCIIRFLDRFAFQKGKKNSSRNSIKCLAVDSEEYINTKPSKIPLDEKYLHRYACQKLVKEKKDDDNYSINSEEFEEVMKNFTGKCNVEEDDEEMYSSEEEIDDFDIFEKELEQKEKAGKKRKRTTDAEKDLHRVLKNIDVNSDEESEEEIGFDSEHEEAIGSGSDDEFNNVSDNELDNEGAFENSDSDTDGDNPFIDEPQEDEKDYFKDAQENADMLDDFIDTMEQEKKKNKRPIKKRKLRK</sequence>
<feature type="compositionally biased region" description="Basic and acidic residues" evidence="2">
    <location>
        <begin position="722"/>
        <end position="731"/>
    </location>
</feature>
<evidence type="ECO:0000256" key="1">
    <source>
        <dbReference type="ARBA" id="ARBA00007797"/>
    </source>
</evidence>
<evidence type="ECO:0000256" key="2">
    <source>
        <dbReference type="SAM" id="MobiDB-lite"/>
    </source>
</evidence>
<dbReference type="Pfam" id="PF03914">
    <property type="entry name" value="CBF"/>
    <property type="match status" value="1"/>
</dbReference>
<evidence type="ECO:0000313" key="5">
    <source>
        <dbReference type="WBParaSite" id="PTRK_0001179200.1"/>
    </source>
</evidence>
<feature type="compositionally biased region" description="Acidic residues" evidence="2">
    <location>
        <begin position="762"/>
        <end position="789"/>
    </location>
</feature>
<evidence type="ECO:0000313" key="4">
    <source>
        <dbReference type="Proteomes" id="UP000038045"/>
    </source>
</evidence>
<evidence type="ECO:0000259" key="3">
    <source>
        <dbReference type="Pfam" id="PF03914"/>
    </source>
</evidence>
<dbReference type="PANTHER" id="PTHR12048">
    <property type="entry name" value="CCAAT-BINDING FACTOR-RELATED"/>
    <property type="match status" value="1"/>
</dbReference>
<feature type="region of interest" description="Disordered" evidence="2">
    <location>
        <begin position="713"/>
        <end position="840"/>
    </location>
</feature>
<dbReference type="WBParaSite" id="PTRK_0001179200.1">
    <property type="protein sequence ID" value="PTRK_0001179200.1"/>
    <property type="gene ID" value="PTRK_0001179200"/>
</dbReference>
<comment type="similarity">
    <text evidence="1">Belongs to the CBF/MAK21 family.</text>
</comment>
<dbReference type="AlphaFoldDB" id="A0A0N4ZTG3"/>
<dbReference type="InterPro" id="IPR040155">
    <property type="entry name" value="CEBPZ/Mak21-like"/>
</dbReference>
<dbReference type="Proteomes" id="UP000038045">
    <property type="component" value="Unplaced"/>
</dbReference>
<protein>
    <submittedName>
        <fullName evidence="5">CBF domain-containing protein</fullName>
    </submittedName>
</protein>
<feature type="compositionally biased region" description="Acidic residues" evidence="2">
    <location>
        <begin position="813"/>
        <end position="822"/>
    </location>
</feature>
<dbReference type="STRING" id="131310.A0A0N4ZTG3"/>
<dbReference type="InterPro" id="IPR005612">
    <property type="entry name" value="CCAAT-binding_factor"/>
</dbReference>
<dbReference type="PANTHER" id="PTHR12048:SF0">
    <property type="entry name" value="CCAAT_ENHANCER-BINDING PROTEIN ZETA"/>
    <property type="match status" value="1"/>
</dbReference>
<reference evidence="5" key="1">
    <citation type="submission" date="2017-02" db="UniProtKB">
        <authorList>
            <consortium name="WormBaseParasite"/>
        </authorList>
    </citation>
    <scope>IDENTIFICATION</scope>
</reference>
<name>A0A0N4ZTG3_PARTI</name>
<organism evidence="4 5">
    <name type="scientific">Parastrongyloides trichosuri</name>
    <name type="common">Possum-specific nematode worm</name>
    <dbReference type="NCBI Taxonomy" id="131310"/>
    <lineage>
        <taxon>Eukaryota</taxon>
        <taxon>Metazoa</taxon>
        <taxon>Ecdysozoa</taxon>
        <taxon>Nematoda</taxon>
        <taxon>Chromadorea</taxon>
        <taxon>Rhabditida</taxon>
        <taxon>Tylenchina</taxon>
        <taxon>Panagrolaimomorpha</taxon>
        <taxon>Strongyloidoidea</taxon>
        <taxon>Strongyloididae</taxon>
        <taxon>Parastrongyloides</taxon>
    </lineage>
</organism>
<dbReference type="GO" id="GO:0005634">
    <property type="term" value="C:nucleus"/>
    <property type="evidence" value="ECO:0007669"/>
    <property type="project" value="TreeGrafter"/>
</dbReference>
<feature type="compositionally biased region" description="Basic residues" evidence="2">
    <location>
        <begin position="827"/>
        <end position="840"/>
    </location>
</feature>
<feature type="domain" description="CCAAT-binding factor" evidence="3">
    <location>
        <begin position="394"/>
        <end position="580"/>
    </location>
</feature>